<evidence type="ECO:0000313" key="1">
    <source>
        <dbReference type="EMBL" id="NDO78119.1"/>
    </source>
</evidence>
<evidence type="ECO:0000313" key="2">
    <source>
        <dbReference type="Proteomes" id="UP000471026"/>
    </source>
</evidence>
<proteinExistence type="predicted"/>
<comment type="caution">
    <text evidence="1">The sequence shown here is derived from an EMBL/GenBank/DDBJ whole genome shotgun (WGS) entry which is preliminary data.</text>
</comment>
<organism evidence="1 2">
    <name type="scientific">Kocuria marina subsp. indica</name>
    <dbReference type="NCBI Taxonomy" id="1049583"/>
    <lineage>
        <taxon>Bacteria</taxon>
        <taxon>Bacillati</taxon>
        <taxon>Actinomycetota</taxon>
        <taxon>Actinomycetes</taxon>
        <taxon>Micrococcales</taxon>
        <taxon>Micrococcaceae</taxon>
        <taxon>Kocuria</taxon>
    </lineage>
</organism>
<dbReference type="RefSeq" id="WP_162229493.1">
    <property type="nucleotide sequence ID" value="NZ_WMHZ01000009.1"/>
</dbReference>
<evidence type="ECO:0008006" key="3">
    <source>
        <dbReference type="Google" id="ProtNLM"/>
    </source>
</evidence>
<gene>
    <name evidence="1" type="ORF">GKZ75_07720</name>
</gene>
<sequence>MRFPGQSPVAMTSAQRAALMQTVLDRPSSAVRVTGLSALSLYGLPVAPPDAAFDRALGHRPADRAHDYAKMLSTVHLSWSGQRMRTPARNVFVSKSYGLDRFPGPWGARLADPVEALVVAAPYLSRWRLTACLDTLVSRSIRQQDGHDMYQYDRALIRQRLGQLPPTSPRVHRVTTALADVAENTWSPRETLTRLLVMAHDLPTPVMNFRVVLDGTDRYLDLAWPHAKVAVEYNGADHTDRRLYGDELFRRQRLEDSGWKIRFLVLEDLLNPARRALWLEWLATELTP</sequence>
<dbReference type="AlphaFoldDB" id="A0A6N9QY82"/>
<reference evidence="1 2" key="1">
    <citation type="submission" date="2019-11" db="EMBL/GenBank/DDBJ databases">
        <title>Draft genome sequence of Kocuria indica DP-K7, a methyl red degrading Actinobacterium.</title>
        <authorList>
            <person name="Kumaran S."/>
            <person name="Tischler D."/>
            <person name="Ngo A.C.R."/>
            <person name="Schultes F."/>
        </authorList>
    </citation>
    <scope>NUCLEOTIDE SEQUENCE [LARGE SCALE GENOMIC DNA]</scope>
    <source>
        <strain evidence="1 2">DP-K7</strain>
    </source>
</reference>
<protein>
    <recommendedName>
        <fullName evidence="3">DUF559 domain-containing protein</fullName>
    </recommendedName>
</protein>
<name>A0A6N9QY82_9MICC</name>
<dbReference type="EMBL" id="WMHZ01000009">
    <property type="protein sequence ID" value="NDO78119.1"/>
    <property type="molecule type" value="Genomic_DNA"/>
</dbReference>
<dbReference type="Proteomes" id="UP000471026">
    <property type="component" value="Unassembled WGS sequence"/>
</dbReference>
<accession>A0A6N9QY82</accession>